<feature type="transmembrane region" description="Helical" evidence="2">
    <location>
        <begin position="3266"/>
        <end position="3286"/>
    </location>
</feature>
<organism evidence="5 6">
    <name type="scientific">Candidatus Argoarchaeum ethanivorans</name>
    <dbReference type="NCBI Taxonomy" id="2608793"/>
    <lineage>
        <taxon>Archaea</taxon>
        <taxon>Methanobacteriati</taxon>
        <taxon>Methanobacteriota</taxon>
        <taxon>Stenosarchaea group</taxon>
        <taxon>Methanomicrobia</taxon>
        <taxon>Methanosarcinales</taxon>
        <taxon>Methanosarcinales incertae sedis</taxon>
        <taxon>GOM Arc I cluster</taxon>
        <taxon>Candidatus Argoarchaeum</taxon>
    </lineage>
</organism>
<feature type="domain" description="CARDB" evidence="3">
    <location>
        <begin position="1515"/>
        <end position="1597"/>
    </location>
</feature>
<reference evidence="5" key="1">
    <citation type="submission" date="2020-10" db="EMBL/GenBank/DDBJ databases">
        <authorList>
            <person name="Hahn C.J."/>
            <person name="Laso-Perez R."/>
            <person name="Vulcano F."/>
            <person name="Vaziourakis K.-M."/>
            <person name="Stokke R."/>
            <person name="Steen I.H."/>
            <person name="Teske A."/>
            <person name="Boetius A."/>
            <person name="Liebeke M."/>
            <person name="Amann R."/>
            <person name="Knittel K."/>
        </authorList>
    </citation>
    <scope>NUCLEOTIDE SEQUENCE</scope>
    <source>
        <strain evidence="5">Gfbio:e3339647-f889-4370-9287-4fb5cb688e4c:AG392D22_GoMArc1</strain>
    </source>
</reference>
<proteinExistence type="predicted"/>
<comment type="caution">
    <text evidence="5">The sequence shown here is derived from an EMBL/GenBank/DDBJ whole genome shotgun (WGS) entry which is preliminary data.</text>
</comment>
<feature type="domain" description="CARDB" evidence="3">
    <location>
        <begin position="3103"/>
        <end position="3205"/>
    </location>
</feature>
<evidence type="ECO:0000259" key="3">
    <source>
        <dbReference type="Pfam" id="PF07705"/>
    </source>
</evidence>
<accession>A0A811TB15</accession>
<sequence>MVKNMRMLHLCLRLLLLGIIVTGAVSSIQVIDTSNSTAPFLISGYVCYEDGYPSSNIVVNITNLNVSMDWQAETEKRCNYYELVIDSGNVSAGNVLKFNATDGTGFNSMNRTVGLNDLESGGIFDLNLTLTSVAPRIMEYAPKFPVHDIENATRTFNITIDQMVNVTWWIDSSPVQTNESVTDASYTHKKTAIGVWNISVRASNVNGTDIQEWTWRVNPLSTLPLFDKNAATSSDSNATQLVIVYGWVLHENSSGCIGPLVNISNFNTGMKWQAETHNVSYYYQLVLDAANVSDEHVLLINASKNGTSIGDVAHTVNQTEIEQGAIEVNINRWMPDLIIPESGVSIPPLFANKTNTINVTVWNNGTGASGAFNISFSVNRQANTSCEYMNETRIPGGLQHRSSVNISFSWQPSFEEDYNITFFTDSNHEINESNELNNNLTMTTFVGVPDFIVTNLTLTHKPLVIIGDIIRINATIANVGTEGEAFVSLYDNKSITIERMLNDYPETPINDTITLPDVKRIRVHLESFDVSSTGNITIYNETRLVERINGTGTDHWTEWCDGGTIRLKSQNAGFTVDRYEAVLADEHISLGAGNSTNISAVWNLSDQFMGWAVHGSHNITVRADPDNELVECDETNNEMIKVTYVNPSLDFAVTEISLNITEPVLGDIVGVSANISNYGVRNGTTVVGVCYDNRSIEIERKIPSRQYSTDNISLPADVHGLRIRFSYYELNSGAYINIYDKNGRLVERIHQIGEKWGSVWIGRDYWTDYIYSNAVTIEMYSGHGSTEFKIDRYEALIAEKPVTLNVTESKVINASWLTGAAYGAAREHNITVMVDPRNHFVETNETNNTRSEGIIVNGTDLTVTGIEIPYDLCYMGQDVEVTATMANIGAVDAINFTVIFRDGTCLKYNDTNTSGAIFNETHVERLNISENMTISVIWNPAETGYHTITARIPYAATDNNEANNELSDCLDVEARYGFYVESVNVDPQTAEKADSVNITAIIGNSNVSHTGGNVSVAFFVNSTDFAGTCGERFTRIRTNDSVHLEVNETKTVSVSWNVDVVGGCHMIAAVVNPDNKLEELDCGVIYLHDTIRFRGDDVSLGNNVKNCTLQVNPLDLDIINITLDSEEPNSGDLVNVSATIINNGGAEVNSTVWFYMQSNESIYRRSSWGEPQSWSSALQPEVPIRFHFDYIKIKKVNKAGKVNASVTDKECQHHPVCFYVKYGEGHDAKTSKIDYDTHGYVVDGVARRWNDVWTDWTNGTAVEINAISEYDGTGSFTMAELSIDKYQLRLGNRTVTLSAGESGLYNVEWNTSPPLKPGKNYTILANVEKQRKESNVIRLGGTDLTITDLSVKPVVWDGEAVWVNATIENLGRMDAAAFTVKFTEIYRPEEVDDTRTGYDHLETITGNCIEGLGSGNSTNISVLWNASIREIECTGKCGRRNCKWIEIADDYTIRVKIDPLENLDLEEDDSTNHSLLRNVHVDYSRDFNVTNLLFSVNGTARDPLKLDLYDDVILNATVNITNILNQNGSVDVGFYIDEFSYKHKIGSYSITFDGGNGTGYAEIEWNVMCSPGEHDVIVVADPGGKIQEINETNNILTQKIFVNAPELVLESLDVYPMNPMRGETVSINVTIANVGRKNVSDVVTLCIYDWAERHIENLCEQSGPEREQIEITRENATAMKLYLDLEVEDGCKVCINDGSGSGIICYDKNFHGWTPWMFDNSTTIVVTNTETKIASARVGKVYYIAPGCIIDTSVHDLKINEPKSITVNWNTSVVGERFIVAIVDPEGDVTEYNESNNRLAEFISVQTADLIVSNLSLWLNGTNIGEDDAIKHGDNVTIKTYIANIGVEGAGNFSVRFFIDDIPIEEERILGLADGSTISLVTNWSATVGCHLIKVEVNWENEIDETNETNNIVAWERYVSGAELSGAISWETSGLHGEVLFGPTEPYDEDEVVVTAAINNSGSMPAANFSAALFFDYTPFGFQKRCRCTNSTGKWINKTYPGAKYLYLNVSTPVYVTDGRCMIKDDVIVYDGSGSEVARPYKSCSVLVNGNTTNVFITPRGYSSEPVFDIYFYPIYQNGTSMLFDGINVPANSSHNISMNRTVSVGDFTIMAVIDPKNKVPEDKDHRTDNILSGMMSVKPTRDFTVMSVTAAYTNLLDLDTTKITAEVSNIGLRNGTTNVSFVDHEQESRTYKYHFNRSFNQSYLPIPPDATLSGLQYHGYVTQDYENLMMIHRLGVDTIELHLNEINLDPPSVSDKRQGVISVRDENEEQAWIETYISKGKSYADIRVPGETTYIYTCKASFNLDGYTTEKEFLKEEVRLNSTKDTNESKNIKSMWNASTGDHVIAVTLDKDGEISEISESNNELSQLFHVNASRDPAIIGLNITPEHPMDGDDVDISAIIANNGSKNASFTFDLWVNTTQNEGGTDASLPGANLTTDLGDRIRYISLLKHANLTLAPGENVTVNATWNDISVFGSPIHRIIAIVDPLDEIDEMNESNNEIEKEIIMAYPDLTIGGSYVRGGTGKPVVNIKEIGGISGASDVTVRFESYETMECNKGCGCIRHPGASNMQVYFDHIDVRNGYVEVRDRARLSYRKPPVAIYSGGEFSDVWSPWVEGDSICIKCRGGGTWVRITEYRWGNVSDEQIDHLGSRDIEKVEMPWTEYREPYDLNVTVDPDNNITELDEDNNNETIRMGADIAVSKHLTTSPYAPIMGDTCYIRKIRNIGNLHTGEFNVTLYINATDELAFEHNTTINETISLAPNEEYIFPWETPEVEPPDDIDYDIRIVADPEGVVKELDESNNEISTDNPVTVYSHTNYTGGKLYLYDTDWVYGNINYTIGDSTYGGGGAAWNDYVVNFEDVIPENIKGRDVKLARLYLYWTWSKVFSINERKYVPVPAEVNVKFNDGWISEEDRRYLDYPHATKFDVAWGTYAYEIPSDAVKPDNTVIVDRRPFKDKYDSDPNYRDPYACGIFGVGLLVIYESDCGVLTNYWINEGGDVIYGDANALGVEDMFTTAVFEGEVEDKDMTNATLWVVVPGGDNDINALRFNNKGNWESAWDTNIGIGHRCVTEHLIASDNTAELQYIDGGSMMSSAAFLFIRYPPDLNVIDLTAPEYTPIGIEHSINVTIRNDGRSNAHDFNVTFYIDGMKMIRIPHLDLAAGNSTTIHLYNWTPVMPGHIYNLTASVDVLSGEDWTEIETGNNALSQYAIITEGGRGNESGPRGSGGRGERTGGVFTEEVTGRVMNKMISAVLGGGGGAGIFSLWEWIIRFAMLTACALTFGTGYWMEQRRHNRRM</sequence>
<evidence type="ECO:0008006" key="7">
    <source>
        <dbReference type="Google" id="ProtNLM"/>
    </source>
</evidence>
<dbReference type="InterPro" id="IPR013783">
    <property type="entry name" value="Ig-like_fold"/>
</dbReference>
<dbReference type="EMBL" id="CAJHIS010000023">
    <property type="protein sequence ID" value="CAD6494524.1"/>
    <property type="molecule type" value="Genomic_DNA"/>
</dbReference>
<feature type="domain" description="CARDB" evidence="3">
    <location>
        <begin position="1808"/>
        <end position="1913"/>
    </location>
</feature>
<dbReference type="Pfam" id="PF07705">
    <property type="entry name" value="CARDB"/>
    <property type="match status" value="9"/>
</dbReference>
<evidence type="ECO:0000313" key="5">
    <source>
        <dbReference type="EMBL" id="CAD6494524.1"/>
    </source>
</evidence>
<protein>
    <recommendedName>
        <fullName evidence="7">CARDB domain-containing protein</fullName>
    </recommendedName>
</protein>
<evidence type="ECO:0000259" key="4">
    <source>
        <dbReference type="Pfam" id="PF11824"/>
    </source>
</evidence>
<dbReference type="InterPro" id="IPR021779">
    <property type="entry name" value="DUF3344"/>
</dbReference>
<feature type="domain" description="CARDB" evidence="3">
    <location>
        <begin position="2718"/>
        <end position="2805"/>
    </location>
</feature>
<dbReference type="Gene3D" id="2.60.40.10">
    <property type="entry name" value="Immunoglobulins"/>
    <property type="match status" value="14"/>
</dbReference>
<dbReference type="Proteomes" id="UP000634805">
    <property type="component" value="Unassembled WGS sequence"/>
</dbReference>
<feature type="compositionally biased region" description="Gly residues" evidence="1">
    <location>
        <begin position="3213"/>
        <end position="3226"/>
    </location>
</feature>
<evidence type="ECO:0000256" key="2">
    <source>
        <dbReference type="SAM" id="Phobius"/>
    </source>
</evidence>
<evidence type="ECO:0000313" key="6">
    <source>
        <dbReference type="Proteomes" id="UP000634805"/>
    </source>
</evidence>
<name>A0A811TB15_9EURY</name>
<feature type="domain" description="CARDB" evidence="3">
    <location>
        <begin position="780"/>
        <end position="851"/>
    </location>
</feature>
<evidence type="ECO:0000256" key="1">
    <source>
        <dbReference type="SAM" id="MobiDB-lite"/>
    </source>
</evidence>
<dbReference type="Pfam" id="PF11824">
    <property type="entry name" value="DUF3344"/>
    <property type="match status" value="1"/>
</dbReference>
<keyword evidence="2" id="KW-1133">Transmembrane helix</keyword>
<feature type="domain" description="CARDB" evidence="3">
    <location>
        <begin position="860"/>
        <end position="967"/>
    </location>
</feature>
<keyword evidence="2" id="KW-0812">Transmembrane</keyword>
<feature type="domain" description="CARDB" evidence="3">
    <location>
        <begin position="2383"/>
        <end position="2503"/>
    </location>
</feature>
<feature type="domain" description="CARDB" evidence="3">
    <location>
        <begin position="563"/>
        <end position="639"/>
    </location>
</feature>
<feature type="domain" description="DUF3344" evidence="4">
    <location>
        <begin position="2818"/>
        <end position="3099"/>
    </location>
</feature>
<keyword evidence="2" id="KW-0472">Membrane</keyword>
<gene>
    <name evidence="5" type="ORF">EMLJLAPB_00819</name>
</gene>
<dbReference type="InterPro" id="IPR011635">
    <property type="entry name" value="CARDB"/>
</dbReference>
<feature type="region of interest" description="Disordered" evidence="1">
    <location>
        <begin position="3213"/>
        <end position="3232"/>
    </location>
</feature>
<feature type="domain" description="CARDB" evidence="3">
    <location>
        <begin position="335"/>
        <end position="441"/>
    </location>
</feature>